<name>A0A1G2BW23_9BACT</name>
<proteinExistence type="predicted"/>
<dbReference type="InterPro" id="IPR011009">
    <property type="entry name" value="Kinase-like_dom_sf"/>
</dbReference>
<evidence type="ECO:0000313" key="2">
    <source>
        <dbReference type="EMBL" id="OGY93364.1"/>
    </source>
</evidence>
<protein>
    <recommendedName>
        <fullName evidence="1">Aminoglycoside phosphotransferase domain-containing protein</fullName>
    </recommendedName>
</protein>
<accession>A0A1G2BW23</accession>
<reference evidence="2 3" key="1">
    <citation type="journal article" date="2016" name="Nat. Commun.">
        <title>Thousands of microbial genomes shed light on interconnected biogeochemical processes in an aquifer system.</title>
        <authorList>
            <person name="Anantharaman K."/>
            <person name="Brown C.T."/>
            <person name="Hug L.A."/>
            <person name="Sharon I."/>
            <person name="Castelle C.J."/>
            <person name="Probst A.J."/>
            <person name="Thomas B.C."/>
            <person name="Singh A."/>
            <person name="Wilkins M.J."/>
            <person name="Karaoz U."/>
            <person name="Brodie E.L."/>
            <person name="Williams K.H."/>
            <person name="Hubbard S.S."/>
            <person name="Banfield J.F."/>
        </authorList>
    </citation>
    <scope>NUCLEOTIDE SEQUENCE [LARGE SCALE GENOMIC DNA]</scope>
</reference>
<dbReference type="Gene3D" id="3.90.1200.10">
    <property type="match status" value="1"/>
</dbReference>
<evidence type="ECO:0000259" key="1">
    <source>
        <dbReference type="Pfam" id="PF01636"/>
    </source>
</evidence>
<dbReference type="EMBL" id="MHKQ01000023">
    <property type="protein sequence ID" value="OGY93364.1"/>
    <property type="molecule type" value="Genomic_DNA"/>
</dbReference>
<dbReference type="AlphaFoldDB" id="A0A1G2BW23"/>
<organism evidence="2 3">
    <name type="scientific">Candidatus Komeilibacteria bacterium RIFOXYC1_FULL_37_11</name>
    <dbReference type="NCBI Taxonomy" id="1798555"/>
    <lineage>
        <taxon>Bacteria</taxon>
        <taxon>Candidatus Komeiliibacteriota</taxon>
    </lineage>
</organism>
<dbReference type="InterPro" id="IPR002575">
    <property type="entry name" value="Aminoglycoside_PTrfase"/>
</dbReference>
<dbReference type="SUPFAM" id="SSF56112">
    <property type="entry name" value="Protein kinase-like (PK-like)"/>
    <property type="match status" value="1"/>
</dbReference>
<comment type="caution">
    <text evidence="2">The sequence shown here is derived from an EMBL/GenBank/DDBJ whole genome shotgun (WGS) entry which is preliminary data.</text>
</comment>
<sequence>MKLSETTKQKIAQLIAKDFVCHIFNERLKKYYSDFKEVKSIETKPFKKHLGLTSAVFVVEYQIKYLSSQGALKDLDIFVSAHSDGSRKGAYEKTKTLYEHGFGQGKYRVTKPLFFLDEQQAFFYVSSPGRSFFSFFLENTQADLTKAMELMAGWLKQLHNFDTKIANFKWPIFNILDMVPTPQKFVKDFYNSSDKLGQHMDNLVKDLQALDLEYRQKNKETLVYGDFHPENVIMRGLDVQDIEMIDFTDIALGDPMMDIGAFIQQFDFMGHNFISRPEIDRHKQSFVEIYFGQKFEEIDIEYINRINLYQSWTAMRTAVFLFYMKNVFNPIDDLLLDSIKYLDMAKNSQRAINIS</sequence>
<evidence type="ECO:0000313" key="3">
    <source>
        <dbReference type="Proteomes" id="UP000177626"/>
    </source>
</evidence>
<feature type="domain" description="Aminoglycoside phosphotransferase" evidence="1">
    <location>
        <begin position="128"/>
        <end position="263"/>
    </location>
</feature>
<dbReference type="Pfam" id="PF01636">
    <property type="entry name" value="APH"/>
    <property type="match status" value="1"/>
</dbReference>
<gene>
    <name evidence="2" type="ORF">A2406_00020</name>
</gene>
<dbReference type="Proteomes" id="UP000177626">
    <property type="component" value="Unassembled WGS sequence"/>
</dbReference>